<feature type="transmembrane region" description="Helical" evidence="1">
    <location>
        <begin position="14"/>
        <end position="34"/>
    </location>
</feature>
<dbReference type="AlphaFoldDB" id="X0YQ75"/>
<organism evidence="2">
    <name type="scientific">marine sediment metagenome</name>
    <dbReference type="NCBI Taxonomy" id="412755"/>
    <lineage>
        <taxon>unclassified sequences</taxon>
        <taxon>metagenomes</taxon>
        <taxon>ecological metagenomes</taxon>
    </lineage>
</organism>
<reference evidence="2" key="1">
    <citation type="journal article" date="2014" name="Front. Microbiol.">
        <title>High frequency of phylogenetically diverse reductive dehalogenase-homologous genes in deep subseafloor sedimentary metagenomes.</title>
        <authorList>
            <person name="Kawai M."/>
            <person name="Futagami T."/>
            <person name="Toyoda A."/>
            <person name="Takaki Y."/>
            <person name="Nishi S."/>
            <person name="Hori S."/>
            <person name="Arai W."/>
            <person name="Tsubouchi T."/>
            <person name="Morono Y."/>
            <person name="Uchiyama I."/>
            <person name="Ito T."/>
            <person name="Fujiyama A."/>
            <person name="Inagaki F."/>
            <person name="Takami H."/>
        </authorList>
    </citation>
    <scope>NUCLEOTIDE SEQUENCE</scope>
    <source>
        <strain evidence="2">Expedition CK06-06</strain>
    </source>
</reference>
<sequence>AYLYEKTGSLIPSITLHVLNNVGSVSMVFLFKYFNSLAG</sequence>
<proteinExistence type="predicted"/>
<accession>X0YQ75</accession>
<protein>
    <submittedName>
        <fullName evidence="2">Uncharacterized protein</fullName>
    </submittedName>
</protein>
<keyword evidence="1" id="KW-0472">Membrane</keyword>
<dbReference type="EMBL" id="BARS01053316">
    <property type="protein sequence ID" value="GAG50583.1"/>
    <property type="molecule type" value="Genomic_DNA"/>
</dbReference>
<keyword evidence="1" id="KW-1133">Transmembrane helix</keyword>
<comment type="caution">
    <text evidence="2">The sequence shown here is derived from an EMBL/GenBank/DDBJ whole genome shotgun (WGS) entry which is preliminary data.</text>
</comment>
<name>X0YQ75_9ZZZZ</name>
<feature type="non-terminal residue" evidence="2">
    <location>
        <position position="1"/>
    </location>
</feature>
<evidence type="ECO:0000256" key="1">
    <source>
        <dbReference type="SAM" id="Phobius"/>
    </source>
</evidence>
<evidence type="ECO:0000313" key="2">
    <source>
        <dbReference type="EMBL" id="GAG50583.1"/>
    </source>
</evidence>
<keyword evidence="1" id="KW-0812">Transmembrane</keyword>
<gene>
    <name evidence="2" type="ORF">S01H1_79135</name>
</gene>